<comment type="subcellular location">
    <subcellularLocation>
        <location evidence="2">Cytoplasm</location>
    </subcellularLocation>
</comment>
<comment type="catalytic activity">
    <reaction evidence="2">
        <text>L-proline + NAD(+) = (S)-1-pyrroline-5-carboxylate + NADH + 2 H(+)</text>
        <dbReference type="Rhea" id="RHEA:14105"/>
        <dbReference type="ChEBI" id="CHEBI:15378"/>
        <dbReference type="ChEBI" id="CHEBI:17388"/>
        <dbReference type="ChEBI" id="CHEBI:57540"/>
        <dbReference type="ChEBI" id="CHEBI:57945"/>
        <dbReference type="ChEBI" id="CHEBI:60039"/>
        <dbReference type="EC" id="1.5.1.2"/>
    </reaction>
</comment>
<dbReference type="PROSITE" id="PS00521">
    <property type="entry name" value="P5CR"/>
    <property type="match status" value="1"/>
</dbReference>
<feature type="binding site" evidence="3">
    <location>
        <begin position="7"/>
        <end position="12"/>
    </location>
    <ligand>
        <name>NADP(+)</name>
        <dbReference type="ChEBI" id="CHEBI:58349"/>
    </ligand>
</feature>
<evidence type="ECO:0000256" key="1">
    <source>
        <dbReference type="ARBA" id="ARBA00005525"/>
    </source>
</evidence>
<dbReference type="OrthoDB" id="25257at2157"/>
<dbReference type="PANTHER" id="PTHR11645">
    <property type="entry name" value="PYRROLINE-5-CARBOXYLATE REDUCTASE"/>
    <property type="match status" value="1"/>
</dbReference>
<dbReference type="GO" id="GO:0004735">
    <property type="term" value="F:pyrroline-5-carboxylate reductase activity"/>
    <property type="evidence" value="ECO:0007669"/>
    <property type="project" value="UniProtKB-UniRule"/>
</dbReference>
<name>K2R642_METFP</name>
<dbReference type="InterPro" id="IPR008927">
    <property type="entry name" value="6-PGluconate_DH-like_C_sf"/>
</dbReference>
<dbReference type="InterPro" id="IPR029036">
    <property type="entry name" value="P5CR_dimer"/>
</dbReference>
<dbReference type="SUPFAM" id="SSF48179">
    <property type="entry name" value="6-phosphogluconate dehydrogenase C-terminal domain-like"/>
    <property type="match status" value="1"/>
</dbReference>
<keyword evidence="7" id="KW-1185">Reference proteome</keyword>
<feature type="binding site" evidence="3">
    <location>
        <position position="35"/>
    </location>
    <ligand>
        <name>NADP(+)</name>
        <dbReference type="ChEBI" id="CHEBI:58349"/>
    </ligand>
</feature>
<dbReference type="InterPro" id="IPR053790">
    <property type="entry name" value="P5CR-like_CS"/>
</dbReference>
<evidence type="ECO:0000256" key="2">
    <source>
        <dbReference type="HAMAP-Rule" id="MF_01925"/>
    </source>
</evidence>
<dbReference type="PIRSF" id="PIRSF000193">
    <property type="entry name" value="Pyrrol-5-carb_rd"/>
    <property type="match status" value="1"/>
</dbReference>
<dbReference type="InterPro" id="IPR036291">
    <property type="entry name" value="NAD(P)-bd_dom_sf"/>
</dbReference>
<protein>
    <recommendedName>
        <fullName evidence="2">Pyrroline-5-carboxylate reductase</fullName>
        <shortName evidence="2">P5C reductase</shortName>
        <shortName evidence="2">P5CR</shortName>
        <ecNumber evidence="2">1.5.1.2</ecNumber>
    </recommendedName>
    <alternativeName>
        <fullName evidence="2">PCA reductase</fullName>
    </alternativeName>
</protein>
<sequence length="279" mass="31111">MEKIGCIGYGAMGSMIIRGILSSGVLAESDLIITTRTPHKLKDLKESYPLVEIAPDNVTVARKSQKLFIFVNTGRVKELLEEIKDHLSHKTHIIYIAAGLTMENVEKIFPGRISKVIPSLTSEVGEGISLVAHNKQVEDVDAEFVEQTFKAIGEIKIVKEDQFGLGANLTSSAPAFISSILMKFTESALKEGLFTQKEAEEMVIETLYGTAKLLQKTDMTFEDVITKVATRGGITEEGLDVLDRELPPVFDELFDITLKKYEKFENELHTEYVQLNRLD</sequence>
<comment type="pathway">
    <text evidence="2">Amino-acid biosynthesis; L-proline biosynthesis; L-proline from L-glutamate 5-semialdehyde: step 1/1.</text>
</comment>
<organism evidence="6 7">
    <name type="scientific">Methanobacterium formicicum (strain DSM 3637 / PP1)</name>
    <dbReference type="NCBI Taxonomy" id="1204725"/>
    <lineage>
        <taxon>Archaea</taxon>
        <taxon>Methanobacteriati</taxon>
        <taxon>Methanobacteriota</taxon>
        <taxon>Methanomada group</taxon>
        <taxon>Methanobacteria</taxon>
        <taxon>Methanobacteriales</taxon>
        <taxon>Methanobacteriaceae</taxon>
        <taxon>Methanobacterium</taxon>
    </lineage>
</organism>
<gene>
    <name evidence="2" type="primary">proC</name>
    <name evidence="6" type="ORF">A994_00485</name>
</gene>
<dbReference type="UniPathway" id="UPA00098">
    <property type="reaction ID" value="UER00361"/>
</dbReference>
<keyword evidence="2" id="KW-0560">Oxidoreductase</keyword>
<evidence type="ECO:0000259" key="5">
    <source>
        <dbReference type="Pfam" id="PF14748"/>
    </source>
</evidence>
<comment type="function">
    <text evidence="2">Catalyzes the reduction of 1-pyrroline-5-carboxylate (PCA) to L-proline.</text>
</comment>
<dbReference type="Proteomes" id="UP000007360">
    <property type="component" value="Unassembled WGS sequence"/>
</dbReference>
<dbReference type="InterPro" id="IPR028939">
    <property type="entry name" value="P5C_Rdtase_cat_N"/>
</dbReference>
<comment type="catalytic activity">
    <reaction evidence="2">
        <text>L-proline + NADP(+) = (S)-1-pyrroline-5-carboxylate + NADPH + 2 H(+)</text>
        <dbReference type="Rhea" id="RHEA:14109"/>
        <dbReference type="ChEBI" id="CHEBI:15378"/>
        <dbReference type="ChEBI" id="CHEBI:17388"/>
        <dbReference type="ChEBI" id="CHEBI:57783"/>
        <dbReference type="ChEBI" id="CHEBI:58349"/>
        <dbReference type="ChEBI" id="CHEBI:60039"/>
        <dbReference type="EC" id="1.5.1.2"/>
    </reaction>
</comment>
<dbReference type="AlphaFoldDB" id="K2R642"/>
<keyword evidence="2" id="KW-0641">Proline biosynthesis</keyword>
<dbReference type="RefSeq" id="WP_004029273.1">
    <property type="nucleotide sequence ID" value="NZ_AMPO01000001.1"/>
</dbReference>
<reference evidence="6 7" key="1">
    <citation type="journal article" date="2012" name="J. Bacteriol.">
        <title>Draft genome sequence of Methanobacterium formicicum DSM 3637, an archaebacterium isolated from the methane producer amoeba Pelomyxa palustris.</title>
        <authorList>
            <person name="Gutierrez G."/>
        </authorList>
    </citation>
    <scope>NUCLEOTIDE SEQUENCE [LARGE SCALE GENOMIC DNA]</scope>
    <source>
        <strain evidence="7">DSM 3637 / PP1</strain>
    </source>
</reference>
<feature type="domain" description="Pyrroline-5-carboxylate reductase dimerisation" evidence="5">
    <location>
        <begin position="160"/>
        <end position="261"/>
    </location>
</feature>
<accession>K2R642</accession>
<dbReference type="SUPFAM" id="SSF51735">
    <property type="entry name" value="NAD(P)-binding Rossmann-fold domains"/>
    <property type="match status" value="1"/>
</dbReference>
<comment type="similarity">
    <text evidence="1 2">Belongs to the pyrroline-5-carboxylate reductase family.</text>
</comment>
<dbReference type="PATRIC" id="fig|1204725.3.peg.95"/>
<dbReference type="GO" id="GO:0005737">
    <property type="term" value="C:cytoplasm"/>
    <property type="evidence" value="ECO:0007669"/>
    <property type="project" value="UniProtKB-SubCell"/>
</dbReference>
<dbReference type="InterPro" id="IPR000304">
    <property type="entry name" value="Pyrroline-COOH_reductase"/>
</dbReference>
<dbReference type="Gene3D" id="3.40.50.720">
    <property type="entry name" value="NAD(P)-binding Rossmann-like Domain"/>
    <property type="match status" value="1"/>
</dbReference>
<keyword evidence="2 3" id="KW-0521">NADP</keyword>
<dbReference type="Pfam" id="PF03807">
    <property type="entry name" value="F420_oxidored"/>
    <property type="match status" value="1"/>
</dbReference>
<evidence type="ECO:0000256" key="3">
    <source>
        <dbReference type="PIRSR" id="PIRSR000193-1"/>
    </source>
</evidence>
<dbReference type="Gene3D" id="1.10.3730.10">
    <property type="entry name" value="ProC C-terminal domain-like"/>
    <property type="match status" value="1"/>
</dbReference>
<keyword evidence="2" id="KW-0028">Amino-acid biosynthesis</keyword>
<evidence type="ECO:0000313" key="7">
    <source>
        <dbReference type="Proteomes" id="UP000007360"/>
    </source>
</evidence>
<comment type="caution">
    <text evidence="6">The sequence shown here is derived from an EMBL/GenBank/DDBJ whole genome shotgun (WGS) entry which is preliminary data.</text>
</comment>
<keyword evidence="2" id="KW-0963">Cytoplasm</keyword>
<dbReference type="HAMAP" id="MF_01925">
    <property type="entry name" value="P5C_reductase"/>
    <property type="match status" value="1"/>
</dbReference>
<feature type="binding site" evidence="3">
    <location>
        <position position="57"/>
    </location>
    <ligand>
        <name>NADPH</name>
        <dbReference type="ChEBI" id="CHEBI:57783"/>
    </ligand>
</feature>
<proteinExistence type="inferred from homology"/>
<evidence type="ECO:0000313" key="6">
    <source>
        <dbReference type="EMBL" id="EKF86717.1"/>
    </source>
</evidence>
<dbReference type="EC" id="1.5.1.2" evidence="2"/>
<dbReference type="Pfam" id="PF14748">
    <property type="entry name" value="P5CR_dimer"/>
    <property type="match status" value="1"/>
</dbReference>
<dbReference type="EMBL" id="AMPO01000001">
    <property type="protein sequence ID" value="EKF86717.1"/>
    <property type="molecule type" value="Genomic_DNA"/>
</dbReference>
<feature type="domain" description="Pyrroline-5-carboxylate reductase catalytic N-terminal" evidence="4">
    <location>
        <begin position="3"/>
        <end position="98"/>
    </location>
</feature>
<dbReference type="PANTHER" id="PTHR11645:SF53">
    <property type="entry name" value="PYRROLINE-5-CARBOXYLATE REDUCTASE 3"/>
    <property type="match status" value="1"/>
</dbReference>
<evidence type="ECO:0000259" key="4">
    <source>
        <dbReference type="Pfam" id="PF03807"/>
    </source>
</evidence>
<dbReference type="GO" id="GO:0055129">
    <property type="term" value="P:L-proline biosynthetic process"/>
    <property type="evidence" value="ECO:0007669"/>
    <property type="project" value="UniProtKB-UniRule"/>
</dbReference>